<dbReference type="AlphaFoldDB" id="A0A2P2QWE4"/>
<accession>A0A2P2QWE4</accession>
<name>A0A2P2QWE4_RHIMU</name>
<sequence length="22" mass="2583">MNTVMNKDLMVEELTCVALEWL</sequence>
<reference evidence="1" key="1">
    <citation type="submission" date="2018-02" db="EMBL/GenBank/DDBJ databases">
        <title>Rhizophora mucronata_Transcriptome.</title>
        <authorList>
            <person name="Meera S.P."/>
            <person name="Sreeshan A."/>
            <person name="Augustine A."/>
        </authorList>
    </citation>
    <scope>NUCLEOTIDE SEQUENCE</scope>
    <source>
        <tissue evidence="1">Leaf</tissue>
    </source>
</reference>
<evidence type="ECO:0000313" key="1">
    <source>
        <dbReference type="EMBL" id="MBX71316.1"/>
    </source>
</evidence>
<proteinExistence type="predicted"/>
<organism evidence="1">
    <name type="scientific">Rhizophora mucronata</name>
    <name type="common">Asiatic mangrove</name>
    <dbReference type="NCBI Taxonomy" id="61149"/>
    <lineage>
        <taxon>Eukaryota</taxon>
        <taxon>Viridiplantae</taxon>
        <taxon>Streptophyta</taxon>
        <taxon>Embryophyta</taxon>
        <taxon>Tracheophyta</taxon>
        <taxon>Spermatophyta</taxon>
        <taxon>Magnoliopsida</taxon>
        <taxon>eudicotyledons</taxon>
        <taxon>Gunneridae</taxon>
        <taxon>Pentapetalae</taxon>
        <taxon>rosids</taxon>
        <taxon>fabids</taxon>
        <taxon>Malpighiales</taxon>
        <taxon>Rhizophoraceae</taxon>
        <taxon>Rhizophora</taxon>
    </lineage>
</organism>
<protein>
    <submittedName>
        <fullName evidence="1">Uncharacterized protein</fullName>
    </submittedName>
</protein>
<dbReference type="EMBL" id="GGEC01090832">
    <property type="protein sequence ID" value="MBX71316.1"/>
    <property type="molecule type" value="Transcribed_RNA"/>
</dbReference>